<evidence type="ECO:0000259" key="2">
    <source>
        <dbReference type="PROSITE" id="PS50110"/>
    </source>
</evidence>
<dbReference type="Proteomes" id="UP000266340">
    <property type="component" value="Unassembled WGS sequence"/>
</dbReference>
<gene>
    <name evidence="3" type="ORF">D3H35_30125</name>
</gene>
<keyword evidence="1" id="KW-0597">Phosphoprotein</keyword>
<dbReference type="InterPro" id="IPR001789">
    <property type="entry name" value="Sig_transdc_resp-reg_receiver"/>
</dbReference>
<dbReference type="SUPFAM" id="SSF52172">
    <property type="entry name" value="CheY-like"/>
    <property type="match status" value="1"/>
</dbReference>
<evidence type="ECO:0000256" key="1">
    <source>
        <dbReference type="PROSITE-ProRule" id="PRU00169"/>
    </source>
</evidence>
<proteinExistence type="predicted"/>
<dbReference type="RefSeq" id="WP_119152740.1">
    <property type="nucleotide sequence ID" value="NZ_QXJM01000064.1"/>
</dbReference>
<dbReference type="GO" id="GO:0000160">
    <property type="term" value="P:phosphorelay signal transduction system"/>
    <property type="evidence" value="ECO:0007669"/>
    <property type="project" value="InterPro"/>
</dbReference>
<dbReference type="AlphaFoldDB" id="A0A398CKG4"/>
<keyword evidence="4" id="KW-1185">Reference proteome</keyword>
<feature type="modified residue" description="4-aspartylphosphate" evidence="1">
    <location>
        <position position="5"/>
    </location>
</feature>
<evidence type="ECO:0000313" key="4">
    <source>
        <dbReference type="Proteomes" id="UP000266340"/>
    </source>
</evidence>
<sequence>MVITDMEMPEMTGIKLAKAIKKENEKIPVILLSFVGDEAKKKHPGLFISVLTKPVKQLNLCKAIHTALGGSETEQKDKAKKRFQMILQRTIRCGF</sequence>
<feature type="domain" description="Response regulatory" evidence="2">
    <location>
        <begin position="1"/>
        <end position="68"/>
    </location>
</feature>
<reference evidence="3 4" key="1">
    <citation type="submission" date="2018-09" db="EMBL/GenBank/DDBJ databases">
        <title>Cohnella cavernae sp. nov., isolated from a karst cave.</title>
        <authorList>
            <person name="Zhu H."/>
        </authorList>
    </citation>
    <scope>NUCLEOTIDE SEQUENCE [LARGE SCALE GENOMIC DNA]</scope>
    <source>
        <strain evidence="3 4">K2E09-144</strain>
    </source>
</reference>
<evidence type="ECO:0000313" key="3">
    <source>
        <dbReference type="EMBL" id="RIE00171.1"/>
    </source>
</evidence>
<dbReference type="Pfam" id="PF00072">
    <property type="entry name" value="Response_reg"/>
    <property type="match status" value="1"/>
</dbReference>
<dbReference type="CDD" id="cd00156">
    <property type="entry name" value="REC"/>
    <property type="match status" value="1"/>
</dbReference>
<protein>
    <submittedName>
        <fullName evidence="3">Response regulator</fullName>
    </submittedName>
</protein>
<dbReference type="Gene3D" id="3.40.50.2300">
    <property type="match status" value="1"/>
</dbReference>
<dbReference type="PROSITE" id="PS50110">
    <property type="entry name" value="RESPONSE_REGULATORY"/>
    <property type="match status" value="1"/>
</dbReference>
<dbReference type="InterPro" id="IPR011006">
    <property type="entry name" value="CheY-like_superfamily"/>
</dbReference>
<name>A0A398CKG4_9BACL</name>
<organism evidence="3 4">
    <name type="scientific">Cohnella faecalis</name>
    <dbReference type="NCBI Taxonomy" id="2315694"/>
    <lineage>
        <taxon>Bacteria</taxon>
        <taxon>Bacillati</taxon>
        <taxon>Bacillota</taxon>
        <taxon>Bacilli</taxon>
        <taxon>Bacillales</taxon>
        <taxon>Paenibacillaceae</taxon>
        <taxon>Cohnella</taxon>
    </lineage>
</organism>
<dbReference type="EMBL" id="QXJM01000064">
    <property type="protein sequence ID" value="RIE00171.1"/>
    <property type="molecule type" value="Genomic_DNA"/>
</dbReference>
<accession>A0A398CKG4</accession>
<comment type="caution">
    <text evidence="3">The sequence shown here is derived from an EMBL/GenBank/DDBJ whole genome shotgun (WGS) entry which is preliminary data.</text>
</comment>